<dbReference type="PANTHER" id="PTHR10380">
    <property type="entry name" value="CUTICLE PROTEIN"/>
    <property type="match status" value="1"/>
</dbReference>
<dbReference type="EMBL" id="OV121132">
    <property type="protein sequence ID" value="CAH0547601.1"/>
    <property type="molecule type" value="Genomic_DNA"/>
</dbReference>
<dbReference type="AlphaFoldDB" id="A0A9P0AT50"/>
<evidence type="ECO:0000256" key="1">
    <source>
        <dbReference type="ARBA" id="ARBA00022460"/>
    </source>
</evidence>
<dbReference type="InterPro" id="IPR050468">
    <property type="entry name" value="Cuticle_Struct_Prot"/>
</dbReference>
<evidence type="ECO:0000256" key="3">
    <source>
        <dbReference type="SAM" id="MobiDB-lite"/>
    </source>
</evidence>
<gene>
    <name evidence="5" type="ORF">MELIAE_LOCUS1559</name>
</gene>
<dbReference type="PROSITE" id="PS00233">
    <property type="entry name" value="CHIT_BIND_RR_1"/>
    <property type="match status" value="1"/>
</dbReference>
<accession>A0A9P0AT50</accession>
<proteinExistence type="predicted"/>
<dbReference type="PROSITE" id="PS51155">
    <property type="entry name" value="CHIT_BIND_RR_2"/>
    <property type="match status" value="1"/>
</dbReference>
<keyword evidence="6" id="KW-1185">Reference proteome</keyword>
<evidence type="ECO:0000313" key="5">
    <source>
        <dbReference type="EMBL" id="CAH0547601.1"/>
    </source>
</evidence>
<keyword evidence="4" id="KW-0732">Signal</keyword>
<dbReference type="GO" id="GO:0062129">
    <property type="term" value="C:chitin-based extracellular matrix"/>
    <property type="evidence" value="ECO:0007669"/>
    <property type="project" value="TreeGrafter"/>
</dbReference>
<keyword evidence="1 2" id="KW-0193">Cuticle</keyword>
<evidence type="ECO:0000313" key="6">
    <source>
        <dbReference type="Proteomes" id="UP001154078"/>
    </source>
</evidence>
<dbReference type="Pfam" id="PF00379">
    <property type="entry name" value="Chitin_bind_4"/>
    <property type="match status" value="1"/>
</dbReference>
<evidence type="ECO:0000256" key="2">
    <source>
        <dbReference type="PROSITE-ProRule" id="PRU00497"/>
    </source>
</evidence>
<dbReference type="Proteomes" id="UP001154078">
    <property type="component" value="Chromosome 1"/>
</dbReference>
<dbReference type="GO" id="GO:0008010">
    <property type="term" value="F:structural constituent of chitin-based larval cuticle"/>
    <property type="evidence" value="ECO:0007669"/>
    <property type="project" value="TreeGrafter"/>
</dbReference>
<feature type="region of interest" description="Disordered" evidence="3">
    <location>
        <begin position="171"/>
        <end position="203"/>
    </location>
</feature>
<dbReference type="InterPro" id="IPR031311">
    <property type="entry name" value="CHIT_BIND_RR_consensus"/>
</dbReference>
<dbReference type="OrthoDB" id="6365759at2759"/>
<feature type="chain" id="PRO_5040172513" evidence="4">
    <location>
        <begin position="17"/>
        <end position="203"/>
    </location>
</feature>
<organism evidence="5 6">
    <name type="scientific">Brassicogethes aeneus</name>
    <name type="common">Rape pollen beetle</name>
    <name type="synonym">Meligethes aeneus</name>
    <dbReference type="NCBI Taxonomy" id="1431903"/>
    <lineage>
        <taxon>Eukaryota</taxon>
        <taxon>Metazoa</taxon>
        <taxon>Ecdysozoa</taxon>
        <taxon>Arthropoda</taxon>
        <taxon>Hexapoda</taxon>
        <taxon>Insecta</taxon>
        <taxon>Pterygota</taxon>
        <taxon>Neoptera</taxon>
        <taxon>Endopterygota</taxon>
        <taxon>Coleoptera</taxon>
        <taxon>Polyphaga</taxon>
        <taxon>Cucujiformia</taxon>
        <taxon>Nitidulidae</taxon>
        <taxon>Meligethinae</taxon>
        <taxon>Brassicogethes</taxon>
    </lineage>
</organism>
<feature type="compositionally biased region" description="Low complexity" evidence="3">
    <location>
        <begin position="183"/>
        <end position="203"/>
    </location>
</feature>
<evidence type="ECO:0000256" key="4">
    <source>
        <dbReference type="SAM" id="SignalP"/>
    </source>
</evidence>
<dbReference type="PANTHER" id="PTHR10380:SF173">
    <property type="entry name" value="CUTICULAR PROTEIN 47EF, ISOFORM C-RELATED"/>
    <property type="match status" value="1"/>
</dbReference>
<dbReference type="InterPro" id="IPR000618">
    <property type="entry name" value="Insect_cuticle"/>
</dbReference>
<dbReference type="PRINTS" id="PR00947">
    <property type="entry name" value="CUTICLE"/>
</dbReference>
<name>A0A9P0AT50_BRAAE</name>
<protein>
    <submittedName>
        <fullName evidence="5">Uncharacterized protein</fullName>
    </submittedName>
</protein>
<reference evidence="5" key="1">
    <citation type="submission" date="2021-12" db="EMBL/GenBank/DDBJ databases">
        <authorList>
            <person name="King R."/>
        </authorList>
    </citation>
    <scope>NUCLEOTIDE SEQUENCE</scope>
</reference>
<feature type="signal peptide" evidence="4">
    <location>
        <begin position="1"/>
        <end position="16"/>
    </location>
</feature>
<sequence>MKQVILTLALFGLAAAGSLGNKYIPANQGYQANANSGYPASGAAAGAYSGAYAGAQGSGSNPADASAPILRMDSEIDENSYRYAYETGNSIAAEEQGRDAGDGNTAQGSFSYTAPDGQQISVHYNADQGGFQPQGAHIPTSPPIPAEILKALEQNAADEAAGIVDDGQYRAEHQGEGAKGAFQGYQSQGGYQNQGNKNNGYKY</sequence>